<evidence type="ECO:0000313" key="2">
    <source>
        <dbReference type="EMBL" id="OEE59185.1"/>
    </source>
</evidence>
<accession>A0A1E5C107</accession>
<evidence type="ECO:0000313" key="3">
    <source>
        <dbReference type="Proteomes" id="UP000095039"/>
    </source>
</evidence>
<feature type="domain" description="PhnB-like" evidence="1">
    <location>
        <begin position="3"/>
        <end position="129"/>
    </location>
</feature>
<organism evidence="2 3">
    <name type="scientific">Enterovibrio norvegicus FF-454</name>
    <dbReference type="NCBI Taxonomy" id="1185651"/>
    <lineage>
        <taxon>Bacteria</taxon>
        <taxon>Pseudomonadati</taxon>
        <taxon>Pseudomonadota</taxon>
        <taxon>Gammaproteobacteria</taxon>
        <taxon>Vibrionales</taxon>
        <taxon>Vibrionaceae</taxon>
        <taxon>Enterovibrio</taxon>
    </lineage>
</organism>
<keyword evidence="3" id="KW-1185">Reference proteome</keyword>
<dbReference type="InterPro" id="IPR028973">
    <property type="entry name" value="PhnB-like"/>
</dbReference>
<dbReference type="Gene3D" id="3.10.180.10">
    <property type="entry name" value="2,3-Dihydroxybiphenyl 1,2-Dioxygenase, domain 1"/>
    <property type="match status" value="1"/>
</dbReference>
<proteinExistence type="predicted"/>
<dbReference type="EMBL" id="AJWN02000090">
    <property type="protein sequence ID" value="OEE59185.1"/>
    <property type="molecule type" value="Genomic_DNA"/>
</dbReference>
<dbReference type="Pfam" id="PF06983">
    <property type="entry name" value="3-dmu-9_3-mt"/>
    <property type="match status" value="1"/>
</dbReference>
<reference evidence="2 3" key="1">
    <citation type="journal article" date="2012" name="Science">
        <title>Ecological populations of bacteria act as socially cohesive units of antibiotic production and resistance.</title>
        <authorList>
            <person name="Cordero O.X."/>
            <person name="Wildschutte H."/>
            <person name="Kirkup B."/>
            <person name="Proehl S."/>
            <person name="Ngo L."/>
            <person name="Hussain F."/>
            <person name="Le Roux F."/>
            <person name="Mincer T."/>
            <person name="Polz M.F."/>
        </authorList>
    </citation>
    <scope>NUCLEOTIDE SEQUENCE [LARGE SCALE GENOMIC DNA]</scope>
    <source>
        <strain evidence="2 3">FF-454</strain>
    </source>
</reference>
<dbReference type="Proteomes" id="UP000095039">
    <property type="component" value="Unassembled WGS sequence"/>
</dbReference>
<dbReference type="PANTHER" id="PTHR33990:SF1">
    <property type="entry name" value="PROTEIN YJDN"/>
    <property type="match status" value="1"/>
</dbReference>
<gene>
    <name evidence="2" type="ORF">A1OK_04015</name>
</gene>
<evidence type="ECO:0000259" key="1">
    <source>
        <dbReference type="Pfam" id="PF06983"/>
    </source>
</evidence>
<name>A0A1E5C107_9GAMM</name>
<protein>
    <submittedName>
        <fullName evidence="2">PhnB protein</fullName>
    </submittedName>
</protein>
<dbReference type="PANTHER" id="PTHR33990">
    <property type="entry name" value="PROTEIN YJDN-RELATED"/>
    <property type="match status" value="1"/>
</dbReference>
<dbReference type="AlphaFoldDB" id="A0A1E5C107"/>
<dbReference type="InterPro" id="IPR029068">
    <property type="entry name" value="Glyas_Bleomycin-R_OHBP_Dase"/>
</dbReference>
<dbReference type="SUPFAM" id="SSF54593">
    <property type="entry name" value="Glyoxalase/Bleomycin resistance protein/Dihydroxybiphenyl dioxygenase"/>
    <property type="match status" value="1"/>
</dbReference>
<sequence length="141" mass="16018">MSKLQPHITFHGVCRDALSFYEDAWNGKITTLTTFNDSPVEFPSHILSRIMHAEFVSPEIRFLASDGLDDSLAQGSGDVAFHVSFDDERRQSEVFLSLSEMGQIIMPLDYTFWDVRFGIIIDKYGVRWMLSCPADSSDFPT</sequence>
<dbReference type="RefSeq" id="WP_016961434.1">
    <property type="nucleotide sequence ID" value="NZ_AJWN02000090.1"/>
</dbReference>
<dbReference type="CDD" id="cd06588">
    <property type="entry name" value="PhnB_like"/>
    <property type="match status" value="1"/>
</dbReference>
<comment type="caution">
    <text evidence="2">The sequence shown here is derived from an EMBL/GenBank/DDBJ whole genome shotgun (WGS) entry which is preliminary data.</text>
</comment>